<gene>
    <name evidence="1" type="ORF">R537_24130</name>
</gene>
<dbReference type="Proteomes" id="UP000868515">
    <property type="component" value="Unassembled WGS sequence"/>
</dbReference>
<proteinExistence type="predicted"/>
<dbReference type="EMBL" id="NBPI01000026">
    <property type="protein sequence ID" value="OSD64266.1"/>
    <property type="molecule type" value="Genomic_DNA"/>
</dbReference>
<organism evidence="1 2">
    <name type="scientific">Salmonella enterica subsp. enterica serovar Rough O:d:1,7</name>
    <dbReference type="NCBI Taxonomy" id="1974323"/>
    <lineage>
        <taxon>Bacteria</taxon>
        <taxon>Pseudomonadati</taxon>
        <taxon>Pseudomonadota</taxon>
        <taxon>Gammaproteobacteria</taxon>
        <taxon>Enterobacterales</taxon>
        <taxon>Enterobacteriaceae</taxon>
        <taxon>Salmonella</taxon>
    </lineage>
</organism>
<name>A0A974KCS8_SALET</name>
<dbReference type="AlphaFoldDB" id="A0A974KCS8"/>
<evidence type="ECO:0000313" key="1">
    <source>
        <dbReference type="EMBL" id="OSD64266.1"/>
    </source>
</evidence>
<evidence type="ECO:0000313" key="2">
    <source>
        <dbReference type="Proteomes" id="UP000868515"/>
    </source>
</evidence>
<comment type="caution">
    <text evidence="1">The sequence shown here is derived from an EMBL/GenBank/DDBJ whole genome shotgun (WGS) entry which is preliminary data.</text>
</comment>
<sequence length="125" mass="14828">MTRLNKIHSLIMDIHKTRPGRYKEDKIMSLINYVEQINEDVRDMRENLKHPYLNENKIIHALLEIQIQARLMQIGKSKSFQELAVYLFNIRVLVENTRNHLKVTDRAECNHRTASNEEKKICTKG</sequence>
<reference evidence="1 2" key="1">
    <citation type="submission" date="2017-03" db="EMBL/GenBank/DDBJ databases">
        <title>Salmonella serotype comparative study.</title>
        <authorList>
            <person name="Liao J."/>
        </authorList>
    </citation>
    <scope>NUCLEOTIDE SEQUENCE [LARGE SCALE GENOMIC DNA]</scope>
    <source>
        <strain evidence="1 2">NY_FSL S10-1448</strain>
    </source>
</reference>
<accession>A0A974KCS8</accession>
<protein>
    <submittedName>
        <fullName evidence="1">Uncharacterized protein</fullName>
    </submittedName>
</protein>